<dbReference type="Proteomes" id="UP001295444">
    <property type="component" value="Chromosome 06"/>
</dbReference>
<keyword evidence="2" id="KW-1185">Reference proteome</keyword>
<dbReference type="EMBL" id="OW240917">
    <property type="protein sequence ID" value="CAH2301117.1"/>
    <property type="molecule type" value="Genomic_DNA"/>
</dbReference>
<accession>A0AAD1SIW3</accession>
<sequence>MHDYLGTPAGHQMGALTPNMVPASPASTCSGEEHITLADIRADLRCMSAEMVTKEDLNRASDTLHAALKAEVAGIRADITLHDALITAMEQRTENAEGRTKATDTAIKRQGDLLLAMRR</sequence>
<dbReference type="AlphaFoldDB" id="A0AAD1SIW3"/>
<evidence type="ECO:0000313" key="1">
    <source>
        <dbReference type="EMBL" id="CAH2301117.1"/>
    </source>
</evidence>
<protein>
    <submittedName>
        <fullName evidence="1">Uncharacterized protein</fullName>
    </submittedName>
</protein>
<gene>
    <name evidence="1" type="ORF">PECUL_23A037515</name>
</gene>
<evidence type="ECO:0000313" key="2">
    <source>
        <dbReference type="Proteomes" id="UP001295444"/>
    </source>
</evidence>
<proteinExistence type="predicted"/>
<organism evidence="1 2">
    <name type="scientific">Pelobates cultripes</name>
    <name type="common">Western spadefoot toad</name>
    <dbReference type="NCBI Taxonomy" id="61616"/>
    <lineage>
        <taxon>Eukaryota</taxon>
        <taxon>Metazoa</taxon>
        <taxon>Chordata</taxon>
        <taxon>Craniata</taxon>
        <taxon>Vertebrata</taxon>
        <taxon>Euteleostomi</taxon>
        <taxon>Amphibia</taxon>
        <taxon>Batrachia</taxon>
        <taxon>Anura</taxon>
        <taxon>Pelobatoidea</taxon>
        <taxon>Pelobatidae</taxon>
        <taxon>Pelobates</taxon>
    </lineage>
</organism>
<name>A0AAD1SIW3_PELCU</name>
<reference evidence="1" key="1">
    <citation type="submission" date="2022-03" db="EMBL/GenBank/DDBJ databases">
        <authorList>
            <person name="Alioto T."/>
            <person name="Alioto T."/>
            <person name="Gomez Garrido J."/>
        </authorList>
    </citation>
    <scope>NUCLEOTIDE SEQUENCE</scope>
</reference>